<reference evidence="1 2" key="1">
    <citation type="journal article" date="2015" name="Genome Announc.">
        <title>Complete Genome Sequence of Citrobacter freundii Myophage Mordin.</title>
        <authorList>
            <person name="Guan J."/>
            <person name="Snowden J.D."/>
            <person name="Cahill J.L."/>
            <person name="Rasche E.S."/>
            <person name="Kuty Everett G.F."/>
        </authorList>
    </citation>
    <scope>NUCLEOTIDE SEQUENCE [LARGE SCALE GENOMIC DNA]</scope>
</reference>
<dbReference type="Proteomes" id="UP000223172">
    <property type="component" value="Segment"/>
</dbReference>
<name>A0A0K2CMM9_9CAUD</name>
<organism evidence="1 2">
    <name type="scientific">Citrobacter phage Mordin</name>
    <dbReference type="NCBI Taxonomy" id="1701846"/>
    <lineage>
        <taxon>Viruses</taxon>
        <taxon>Duplodnaviria</taxon>
        <taxon>Heunggongvirae</taxon>
        <taxon>Uroviricota</taxon>
        <taxon>Caudoviricetes</taxon>
        <taxon>Andersonviridae</taxon>
        <taxon>Ounavirinae</taxon>
        <taxon>Mooglevirus</taxon>
        <taxon>Mooglevirus mordin</taxon>
    </lineage>
</organism>
<dbReference type="EMBL" id="KT363872">
    <property type="protein sequence ID" value="ALA06855.1"/>
    <property type="molecule type" value="Genomic_DNA"/>
</dbReference>
<evidence type="ECO:0000313" key="1">
    <source>
        <dbReference type="EMBL" id="ALA06855.1"/>
    </source>
</evidence>
<accession>A0A0K2CMM9</accession>
<evidence type="ECO:0000313" key="2">
    <source>
        <dbReference type="Proteomes" id="UP000223172"/>
    </source>
</evidence>
<protein>
    <submittedName>
        <fullName evidence="1">Uncharacterized protein</fullName>
    </submittedName>
</protein>
<sequence length="66" mass="7360">MTISEIEVQLQCAGYSQSEIESMCIILCSSHKHLKISNENLCKVDIFIAGGKIIKDKTGYLKGERL</sequence>
<keyword evidence="2" id="KW-1185">Reference proteome</keyword>
<proteinExistence type="predicted"/>
<gene>
    <name evidence="1" type="ORF">Mordin_39</name>
</gene>